<dbReference type="KEGG" id="dci:113466047"/>
<accession>A0A3Q0IKW8</accession>
<proteinExistence type="predicted"/>
<gene>
    <name evidence="4" type="primary">LOC113466047</name>
</gene>
<feature type="domain" description="NUP160 C-terminal TPR" evidence="2">
    <location>
        <begin position="79"/>
        <end position="222"/>
    </location>
</feature>
<dbReference type="GeneID" id="113466047"/>
<keyword evidence="3" id="KW-1185">Reference proteome</keyword>
<evidence type="ECO:0000259" key="2">
    <source>
        <dbReference type="Pfam" id="PF23347"/>
    </source>
</evidence>
<dbReference type="PANTHER" id="PTHR21286">
    <property type="entry name" value="NUCLEAR PORE COMPLEX PROTEIN NUP160"/>
    <property type="match status" value="1"/>
</dbReference>
<dbReference type="PaxDb" id="121845-A0A3Q0IKW8"/>
<evidence type="ECO:0000313" key="3">
    <source>
        <dbReference type="Proteomes" id="UP000079169"/>
    </source>
</evidence>
<dbReference type="STRING" id="121845.A0A3Q0IKW8"/>
<reference evidence="4" key="1">
    <citation type="submission" date="2025-08" db="UniProtKB">
        <authorList>
            <consortium name="RefSeq"/>
        </authorList>
    </citation>
    <scope>IDENTIFICATION</scope>
</reference>
<sequence length="326" mass="37107">MDESSANSEPKSGEKIYTELAYEQLNLSQVKNLYELEKAKGEKIYTELAYEQLNLSQVKNLYELEKAKAYVKDCPLDANLEEVVSLLTHNGLYKKALQLASLWKQDLRPIFVSLTSRCLQEEVSEWDWIFLNDIGDYVSSSKLDIGALMWALLEALLDIFELPGQKYALRAVCEKIISQGYDLPMFLKRKYYALCPGEVVQLLHKHGALKSATQLSCDILIALTSPSAEPMDESSANSEPKSANWKTDPKSAKDRAEKAPRFSFSQLTPSSEQMYCGLQHIRFLQAELARQESCEAEFARLKEVLSRYESHAAKVTNEKFRLLTMY</sequence>
<dbReference type="GO" id="GO:0005643">
    <property type="term" value="C:nuclear pore"/>
    <property type="evidence" value="ECO:0007669"/>
    <property type="project" value="UniProtKB-ARBA"/>
</dbReference>
<dbReference type="GO" id="GO:0017056">
    <property type="term" value="F:structural constituent of nuclear pore"/>
    <property type="evidence" value="ECO:0007669"/>
    <property type="project" value="TreeGrafter"/>
</dbReference>
<feature type="region of interest" description="Disordered" evidence="1">
    <location>
        <begin position="228"/>
        <end position="259"/>
    </location>
</feature>
<protein>
    <submittedName>
        <fullName evidence="4">Uncharacterized protein LOC113466047</fullName>
    </submittedName>
</protein>
<dbReference type="InterPro" id="IPR021717">
    <property type="entry name" value="Nucleoporin_Nup160"/>
</dbReference>
<dbReference type="Pfam" id="PF23347">
    <property type="entry name" value="TPR_Nup160_C"/>
    <property type="match status" value="1"/>
</dbReference>
<dbReference type="PANTHER" id="PTHR21286:SF0">
    <property type="entry name" value="NUCLEAR PORE COMPLEX PROTEIN NUP160"/>
    <property type="match status" value="1"/>
</dbReference>
<dbReference type="InterPro" id="IPR056536">
    <property type="entry name" value="TPR_NUP160_C"/>
</dbReference>
<evidence type="ECO:0000256" key="1">
    <source>
        <dbReference type="SAM" id="MobiDB-lite"/>
    </source>
</evidence>
<evidence type="ECO:0000313" key="4">
    <source>
        <dbReference type="RefSeq" id="XP_026676916.1"/>
    </source>
</evidence>
<dbReference type="AlphaFoldDB" id="A0A3Q0IKW8"/>
<feature type="compositionally biased region" description="Basic and acidic residues" evidence="1">
    <location>
        <begin position="247"/>
        <end position="259"/>
    </location>
</feature>
<dbReference type="RefSeq" id="XP_026676916.1">
    <property type="nucleotide sequence ID" value="XM_026821115.1"/>
</dbReference>
<name>A0A3Q0IKW8_DIACI</name>
<organism evidence="3 4">
    <name type="scientific">Diaphorina citri</name>
    <name type="common">Asian citrus psyllid</name>
    <dbReference type="NCBI Taxonomy" id="121845"/>
    <lineage>
        <taxon>Eukaryota</taxon>
        <taxon>Metazoa</taxon>
        <taxon>Ecdysozoa</taxon>
        <taxon>Arthropoda</taxon>
        <taxon>Hexapoda</taxon>
        <taxon>Insecta</taxon>
        <taxon>Pterygota</taxon>
        <taxon>Neoptera</taxon>
        <taxon>Paraneoptera</taxon>
        <taxon>Hemiptera</taxon>
        <taxon>Sternorrhyncha</taxon>
        <taxon>Psylloidea</taxon>
        <taxon>Psyllidae</taxon>
        <taxon>Diaphorininae</taxon>
        <taxon>Diaphorina</taxon>
    </lineage>
</organism>
<feature type="compositionally biased region" description="Polar residues" evidence="1">
    <location>
        <begin position="234"/>
        <end position="245"/>
    </location>
</feature>
<dbReference type="Proteomes" id="UP000079169">
    <property type="component" value="Unplaced"/>
</dbReference>